<comment type="caution">
    <text evidence="1">The sequence shown here is derived from an EMBL/GenBank/DDBJ whole genome shotgun (WGS) entry which is preliminary data.</text>
</comment>
<evidence type="ECO:0008006" key="3">
    <source>
        <dbReference type="Google" id="ProtNLM"/>
    </source>
</evidence>
<gene>
    <name evidence="1" type="ORF">BDP27DRAFT_1434866</name>
</gene>
<name>A0A9P5TW66_9AGAR</name>
<accession>A0A9P5TW66</accession>
<dbReference type="OrthoDB" id="2839942at2759"/>
<proteinExistence type="predicted"/>
<reference evidence="1" key="1">
    <citation type="submission" date="2020-11" db="EMBL/GenBank/DDBJ databases">
        <authorList>
            <consortium name="DOE Joint Genome Institute"/>
            <person name="Ahrendt S."/>
            <person name="Riley R."/>
            <person name="Andreopoulos W."/>
            <person name="Labutti K."/>
            <person name="Pangilinan J."/>
            <person name="Ruiz-Duenas F.J."/>
            <person name="Barrasa J.M."/>
            <person name="Sanchez-Garcia M."/>
            <person name="Camarero S."/>
            <person name="Miyauchi S."/>
            <person name="Serrano A."/>
            <person name="Linde D."/>
            <person name="Babiker R."/>
            <person name="Drula E."/>
            <person name="Ayuso-Fernandez I."/>
            <person name="Pacheco R."/>
            <person name="Padilla G."/>
            <person name="Ferreira P."/>
            <person name="Barriuso J."/>
            <person name="Kellner H."/>
            <person name="Castanera R."/>
            <person name="Alfaro M."/>
            <person name="Ramirez L."/>
            <person name="Pisabarro A.G."/>
            <person name="Kuo A."/>
            <person name="Tritt A."/>
            <person name="Lipzen A."/>
            <person name="He G."/>
            <person name="Yan M."/>
            <person name="Ng V."/>
            <person name="Cullen D."/>
            <person name="Martin F."/>
            <person name="Rosso M.-N."/>
            <person name="Henrissat B."/>
            <person name="Hibbett D."/>
            <person name="Martinez A.T."/>
            <person name="Grigoriev I.V."/>
        </authorList>
    </citation>
    <scope>NUCLEOTIDE SEQUENCE</scope>
    <source>
        <strain evidence="1">AH 40177</strain>
    </source>
</reference>
<protein>
    <recommendedName>
        <fullName evidence="3">BTB domain-containing protein</fullName>
    </recommendedName>
</protein>
<dbReference type="AlphaFoldDB" id="A0A9P5TW66"/>
<sequence length="208" mass="23512">MPTPTSGTLSPALSFEAVWSPEFWDSGRMVVFSAVHELDKKTVKYRLHVEFLCCSSQVLTDMFKPINDADNFPGIEPESTEGTEDKPIEMPVSAEKWESFLSFIHYCGWHEFDPRNPENILNLLSIASLHEAPAALDYAIQQVLPLNLSPAELMHLAWFHHVRPQVQNWIPPAVRGLLAKSILEHTVQDEDAMGISYPIIAHYLGIYV</sequence>
<evidence type="ECO:0000313" key="1">
    <source>
        <dbReference type="EMBL" id="KAF9043676.1"/>
    </source>
</evidence>
<organism evidence="1 2">
    <name type="scientific">Rhodocollybia butyracea</name>
    <dbReference type="NCBI Taxonomy" id="206335"/>
    <lineage>
        <taxon>Eukaryota</taxon>
        <taxon>Fungi</taxon>
        <taxon>Dikarya</taxon>
        <taxon>Basidiomycota</taxon>
        <taxon>Agaricomycotina</taxon>
        <taxon>Agaricomycetes</taxon>
        <taxon>Agaricomycetidae</taxon>
        <taxon>Agaricales</taxon>
        <taxon>Marasmiineae</taxon>
        <taxon>Omphalotaceae</taxon>
        <taxon>Rhodocollybia</taxon>
    </lineage>
</organism>
<dbReference type="Proteomes" id="UP000772434">
    <property type="component" value="Unassembled WGS sequence"/>
</dbReference>
<evidence type="ECO:0000313" key="2">
    <source>
        <dbReference type="Proteomes" id="UP000772434"/>
    </source>
</evidence>
<keyword evidence="2" id="KW-1185">Reference proteome</keyword>
<dbReference type="EMBL" id="JADNRY010000534">
    <property type="protein sequence ID" value="KAF9043676.1"/>
    <property type="molecule type" value="Genomic_DNA"/>
</dbReference>